<dbReference type="PROSITE" id="PS00455">
    <property type="entry name" value="AMP_BINDING"/>
    <property type="match status" value="1"/>
</dbReference>
<dbReference type="InterPro" id="IPR036291">
    <property type="entry name" value="NAD(P)-bd_dom_sf"/>
</dbReference>
<dbReference type="InterPro" id="IPR009081">
    <property type="entry name" value="PP-bd_ACP"/>
</dbReference>
<reference evidence="4" key="2">
    <citation type="submission" date="2023-05" db="EMBL/GenBank/DDBJ databases">
        <authorList>
            <consortium name="Lawrence Berkeley National Laboratory"/>
            <person name="Steindorff A."/>
            <person name="Hensen N."/>
            <person name="Bonometti L."/>
            <person name="Westerberg I."/>
            <person name="Brannstrom I.O."/>
            <person name="Guillou S."/>
            <person name="Cros-Aarteil S."/>
            <person name="Calhoun S."/>
            <person name="Haridas S."/>
            <person name="Kuo A."/>
            <person name="Mondo S."/>
            <person name="Pangilinan J."/>
            <person name="Riley R."/>
            <person name="Labutti K."/>
            <person name="Andreopoulos B."/>
            <person name="Lipzen A."/>
            <person name="Chen C."/>
            <person name="Yanf M."/>
            <person name="Daum C."/>
            <person name="Ng V."/>
            <person name="Clum A."/>
            <person name="Ohm R."/>
            <person name="Martin F."/>
            <person name="Silar P."/>
            <person name="Natvig D."/>
            <person name="Lalanne C."/>
            <person name="Gautier V."/>
            <person name="Ament-Velasquez S.L."/>
            <person name="Kruys A."/>
            <person name="Hutchinson M.I."/>
            <person name="Powell A.J."/>
            <person name="Barry K."/>
            <person name="Miller A.N."/>
            <person name="Grigoriev I.V."/>
            <person name="Debuchy R."/>
            <person name="Gladieux P."/>
            <person name="Thoren M.H."/>
            <person name="Johannesson H."/>
        </authorList>
    </citation>
    <scope>NUCLEOTIDE SEQUENCE</scope>
    <source>
        <strain evidence="4">CBS 315.58</strain>
    </source>
</reference>
<dbReference type="InterPro" id="IPR036736">
    <property type="entry name" value="ACP-like_sf"/>
</dbReference>
<evidence type="ECO:0000313" key="4">
    <source>
        <dbReference type="EMBL" id="KAK4200400.1"/>
    </source>
</evidence>
<proteinExistence type="predicted"/>
<dbReference type="EMBL" id="MU863920">
    <property type="protein sequence ID" value="KAK4200400.1"/>
    <property type="molecule type" value="Genomic_DNA"/>
</dbReference>
<dbReference type="SUPFAM" id="SSF56801">
    <property type="entry name" value="Acetyl-CoA synthetase-like"/>
    <property type="match status" value="1"/>
</dbReference>
<evidence type="ECO:0000313" key="5">
    <source>
        <dbReference type="Proteomes" id="UP001303160"/>
    </source>
</evidence>
<gene>
    <name evidence="4" type="ORF">QBC40DRAFT_326906</name>
</gene>
<feature type="domain" description="Carrier" evidence="3">
    <location>
        <begin position="572"/>
        <end position="662"/>
    </location>
</feature>
<dbReference type="Gene3D" id="3.40.50.12780">
    <property type="entry name" value="N-terminal domain of ligase-like"/>
    <property type="match status" value="1"/>
</dbReference>
<dbReference type="PROSITE" id="PS00012">
    <property type="entry name" value="PHOSPHOPANTETHEINE"/>
    <property type="match status" value="1"/>
</dbReference>
<organism evidence="4 5">
    <name type="scientific">Triangularia verruculosa</name>
    <dbReference type="NCBI Taxonomy" id="2587418"/>
    <lineage>
        <taxon>Eukaryota</taxon>
        <taxon>Fungi</taxon>
        <taxon>Dikarya</taxon>
        <taxon>Ascomycota</taxon>
        <taxon>Pezizomycotina</taxon>
        <taxon>Sordariomycetes</taxon>
        <taxon>Sordariomycetidae</taxon>
        <taxon>Sordariales</taxon>
        <taxon>Podosporaceae</taxon>
        <taxon>Triangularia</taxon>
    </lineage>
</organism>
<keyword evidence="2" id="KW-0597">Phosphoprotein</keyword>
<dbReference type="Gene3D" id="1.10.1200.10">
    <property type="entry name" value="ACP-like"/>
    <property type="match status" value="1"/>
</dbReference>
<evidence type="ECO:0000259" key="3">
    <source>
        <dbReference type="PROSITE" id="PS50075"/>
    </source>
</evidence>
<sequence>AAMTPTSNAPEVKPFIRAVLNYASPDRLSGCLHSLPELIDLNALSNPSHPFCIQAKSTAPHDTITHGEFKVAASRCAGWLKGNLPLGPAVIPDSVTKMAPVALLMESDFGLVLHEFALMAMGIVPLVLSPRLPPAAIGALLQKTGATSFLVSPRLAEIAKPALAALAARGITTLVANPYGHYYEKGANPNSEPVFSPPEDVDSVALLLHSSGTTGLPKPIPLTHRQLLFAVNCHKFDTEEQAQGLNLSTLPLFHGFGLVAPGLSMSAGKTTLYPPSDGIPNAGSILKLIREMRPRSMMTVPFLLDDMASLPDNEGVKALAPMDFVGTGGAMLGAGVGDRLAAGGVKLLNFYGTTETGHLSLVFAPTDGYDWKYFRLRSDIKFEIDELPVRGPDGGSRYRLTVWAHPAGSTEGFTIPDQLMRNERYPETDFAAVGRDDDVIVLATGEKANPVALETELGEFPGIKSAVVFGENQFHVGVIIEPQVPLSAEDQAAFRDEVWPVVQAIGEKMDAFARVPSPAAVVIVPQGTVVPRTDKGSIARKETYALFEKEINAVYQRFQQEAADSAEPLQLETLEESLQQLISKTLSRSRSSGSLPEWTVEDSLFDLGVDSLQILQLRRALVSAAQKTEGLRNVDVTKIFTPEFFYVNHSVREMAAAIRNPSLTPPEQDQLLALAAEEVQELAELNAVTVPSQPLADKQPTSWNNAVVLLTGSSGSLGSHILADLARRPQVKQIICLIRKEKGTNAPPTPGGGKFERTILRSRGIELEEAEWAKVATLEVDPTSEKLGVAPVVYAGVQARVTHIVHAAWPMNYLMKLRSFQYQFRFLRSLVELGALGEGQGKVRFLFVSSIAAVARIGLERPGQEILEELVLPAAASCGIGYADGKLCCELILEGAAEVYAGQLEISFIRCGQIAGSRRSGAWNVQEQVPMLLKTAESLGAMPQFGGRLSWIPVDDAAKVLVEFVSSERELPLVLHLENPVRQDWEKVIQLFGEELGIRDSAPFGQWMERVQGEVAAGKDSELYPVSGLYSFFEHSFRAVACGQVALGTESARRYSDTLRRMGSVDASTIRRYVDYWRKNGYLGK</sequence>
<protein>
    <submittedName>
        <fullName evidence="4">L-aminoadipate-semialdehyde dehydrogenase large subunit</fullName>
    </submittedName>
</protein>
<dbReference type="InterPro" id="IPR051414">
    <property type="entry name" value="Adenylate-forming_Reductase"/>
</dbReference>
<accession>A0AAN6XGX7</accession>
<comment type="caution">
    <text evidence="4">The sequence shown here is derived from an EMBL/GenBank/DDBJ whole genome shotgun (WGS) entry which is preliminary data.</text>
</comment>
<feature type="non-terminal residue" evidence="4">
    <location>
        <position position="1085"/>
    </location>
</feature>
<evidence type="ECO:0000256" key="1">
    <source>
        <dbReference type="ARBA" id="ARBA00022450"/>
    </source>
</evidence>
<feature type="non-terminal residue" evidence="4">
    <location>
        <position position="1"/>
    </location>
</feature>
<evidence type="ECO:0000256" key="2">
    <source>
        <dbReference type="ARBA" id="ARBA00022553"/>
    </source>
</evidence>
<dbReference type="InterPro" id="IPR020845">
    <property type="entry name" value="AMP-binding_CS"/>
</dbReference>
<keyword evidence="1" id="KW-0596">Phosphopantetheine</keyword>
<reference evidence="4" key="1">
    <citation type="journal article" date="2023" name="Mol. Phylogenet. Evol.">
        <title>Genome-scale phylogeny and comparative genomics of the fungal order Sordariales.</title>
        <authorList>
            <person name="Hensen N."/>
            <person name="Bonometti L."/>
            <person name="Westerberg I."/>
            <person name="Brannstrom I.O."/>
            <person name="Guillou S."/>
            <person name="Cros-Aarteil S."/>
            <person name="Calhoun S."/>
            <person name="Haridas S."/>
            <person name="Kuo A."/>
            <person name="Mondo S."/>
            <person name="Pangilinan J."/>
            <person name="Riley R."/>
            <person name="LaButti K."/>
            <person name="Andreopoulos B."/>
            <person name="Lipzen A."/>
            <person name="Chen C."/>
            <person name="Yan M."/>
            <person name="Daum C."/>
            <person name="Ng V."/>
            <person name="Clum A."/>
            <person name="Steindorff A."/>
            <person name="Ohm R.A."/>
            <person name="Martin F."/>
            <person name="Silar P."/>
            <person name="Natvig D.O."/>
            <person name="Lalanne C."/>
            <person name="Gautier V."/>
            <person name="Ament-Velasquez S.L."/>
            <person name="Kruys A."/>
            <person name="Hutchinson M.I."/>
            <person name="Powell A.J."/>
            <person name="Barry K."/>
            <person name="Miller A.N."/>
            <person name="Grigoriev I.V."/>
            <person name="Debuchy R."/>
            <person name="Gladieux P."/>
            <person name="Hiltunen Thoren M."/>
            <person name="Johannesson H."/>
        </authorList>
    </citation>
    <scope>NUCLEOTIDE SEQUENCE</scope>
    <source>
        <strain evidence="4">CBS 315.58</strain>
    </source>
</reference>
<dbReference type="Pfam" id="PF07993">
    <property type="entry name" value="NAD_binding_4"/>
    <property type="match status" value="1"/>
</dbReference>
<dbReference type="PANTHER" id="PTHR43439">
    <property type="entry name" value="PHENYLACETATE-COENZYME A LIGASE"/>
    <property type="match status" value="1"/>
</dbReference>
<dbReference type="InterPro" id="IPR013120">
    <property type="entry name" value="FAR_NAD-bd"/>
</dbReference>
<dbReference type="PROSITE" id="PS50075">
    <property type="entry name" value="CARRIER"/>
    <property type="match status" value="1"/>
</dbReference>
<keyword evidence="5" id="KW-1185">Reference proteome</keyword>
<dbReference type="Pfam" id="PF23562">
    <property type="entry name" value="AMP-binding_C_3"/>
    <property type="match status" value="1"/>
</dbReference>
<dbReference type="Gene3D" id="3.40.50.720">
    <property type="entry name" value="NAD(P)-binding Rossmann-like Domain"/>
    <property type="match status" value="1"/>
</dbReference>
<dbReference type="PANTHER" id="PTHR43439:SF2">
    <property type="entry name" value="ENZYME, PUTATIVE (JCVI)-RELATED"/>
    <property type="match status" value="1"/>
</dbReference>
<dbReference type="AlphaFoldDB" id="A0AAN6XGX7"/>
<dbReference type="InterPro" id="IPR006162">
    <property type="entry name" value="Ppantetheine_attach_site"/>
</dbReference>
<dbReference type="Proteomes" id="UP001303160">
    <property type="component" value="Unassembled WGS sequence"/>
</dbReference>
<name>A0AAN6XGX7_9PEZI</name>
<dbReference type="SUPFAM" id="SSF51735">
    <property type="entry name" value="NAD(P)-binding Rossmann-fold domains"/>
    <property type="match status" value="1"/>
</dbReference>
<dbReference type="Pfam" id="PF00501">
    <property type="entry name" value="AMP-binding"/>
    <property type="match status" value="1"/>
</dbReference>
<dbReference type="InterPro" id="IPR000873">
    <property type="entry name" value="AMP-dep_synth/lig_dom"/>
</dbReference>
<dbReference type="InterPro" id="IPR042099">
    <property type="entry name" value="ANL_N_sf"/>
</dbReference>